<accession>A0A558HRZ1</accession>
<gene>
    <name evidence="1" type="ORF">FQP86_05095</name>
</gene>
<organism evidence="1 2">
    <name type="scientific">Cobetia crustatorum</name>
    <dbReference type="NCBI Taxonomy" id="553385"/>
    <lineage>
        <taxon>Bacteria</taxon>
        <taxon>Pseudomonadati</taxon>
        <taxon>Pseudomonadota</taxon>
        <taxon>Gammaproteobacteria</taxon>
        <taxon>Oceanospirillales</taxon>
        <taxon>Halomonadaceae</taxon>
        <taxon>Cobetia</taxon>
    </lineage>
</organism>
<proteinExistence type="predicted"/>
<sequence length="74" mass="8648">MRSSEQVDTLKKELLDIFMTLGADEHQARKKQSEVRHLRARRGIEMHNEIKRLSEDLSDIEVLEMDTASDIDTH</sequence>
<dbReference type="Proteomes" id="UP000319941">
    <property type="component" value="Unassembled WGS sequence"/>
</dbReference>
<reference evidence="1 2" key="1">
    <citation type="submission" date="2019-07" db="EMBL/GenBank/DDBJ databases">
        <title>Diversity of Bacteria from Kongsfjorden, Arctic.</title>
        <authorList>
            <person name="Yu Y."/>
        </authorList>
    </citation>
    <scope>NUCLEOTIDE SEQUENCE [LARGE SCALE GENOMIC DNA]</scope>
    <source>
        <strain evidence="1 2">SM1923</strain>
    </source>
</reference>
<evidence type="ECO:0000313" key="2">
    <source>
        <dbReference type="Proteomes" id="UP000319941"/>
    </source>
</evidence>
<dbReference type="EMBL" id="VNFH01000003">
    <property type="protein sequence ID" value="TVU71906.1"/>
    <property type="molecule type" value="Genomic_DNA"/>
</dbReference>
<comment type="caution">
    <text evidence="1">The sequence shown here is derived from an EMBL/GenBank/DDBJ whole genome shotgun (WGS) entry which is preliminary data.</text>
</comment>
<keyword evidence="2" id="KW-1185">Reference proteome</keyword>
<evidence type="ECO:0000313" key="1">
    <source>
        <dbReference type="EMBL" id="TVU71906.1"/>
    </source>
</evidence>
<dbReference type="RefSeq" id="WP_088743605.1">
    <property type="nucleotide sequence ID" value="NZ_CAWOWR010000087.1"/>
</dbReference>
<dbReference type="OrthoDB" id="6120917at2"/>
<name>A0A558HRZ1_9GAMM</name>
<dbReference type="AlphaFoldDB" id="A0A558HRZ1"/>
<dbReference type="NCBIfam" id="NF046101">
    <property type="entry name" value="PA3496_fam"/>
    <property type="match status" value="1"/>
</dbReference>
<protein>
    <submittedName>
        <fullName evidence="1">Uncharacterized protein</fullName>
    </submittedName>
</protein>
<dbReference type="InterPro" id="IPR058059">
    <property type="entry name" value="PA3496-like"/>
</dbReference>